<proteinExistence type="predicted"/>
<dbReference type="RefSeq" id="WP_126196426.1">
    <property type="nucleotide sequence ID" value="NZ_CP085954.1"/>
</dbReference>
<dbReference type="Proteomes" id="UP000271626">
    <property type="component" value="Chromosome"/>
</dbReference>
<evidence type="ECO:0000313" key="3">
    <source>
        <dbReference type="Proteomes" id="UP000271626"/>
    </source>
</evidence>
<feature type="coiled-coil region" evidence="1">
    <location>
        <begin position="5"/>
        <end position="32"/>
    </location>
</feature>
<sequence length="168" mass="17787">MTEYLASMAQQLEEHAAALRAARAESAGLTAEARSTDRAVTVRVRVDGTVVQVTLHGESERMDRMQLGASIAQATNAALARVDALAARRLAAGMQATSVARRQLVDELQRQENPLGVALDRLVTAAAAVPPAVVSPDPPPSGATAAPRRTDRYRAAALEEAPQGWLTR</sequence>
<dbReference type="EMBL" id="LR131273">
    <property type="protein sequence ID" value="VDR39311.1"/>
    <property type="molecule type" value="Genomic_DNA"/>
</dbReference>
<evidence type="ECO:0000313" key="2">
    <source>
        <dbReference type="EMBL" id="VDR39311.1"/>
    </source>
</evidence>
<dbReference type="Pfam" id="PF02575">
    <property type="entry name" value="YbaB_DNA_bd"/>
    <property type="match status" value="1"/>
</dbReference>
<dbReference type="AlphaFoldDB" id="A0A3P8L796"/>
<gene>
    <name evidence="2" type="ORF">NCTC10741_02453</name>
</gene>
<dbReference type="Gene3D" id="3.30.1310.10">
    <property type="entry name" value="Nucleoid-associated protein YbaB-like domain"/>
    <property type="match status" value="1"/>
</dbReference>
<keyword evidence="1" id="KW-0175">Coiled coil</keyword>
<dbReference type="InterPro" id="IPR004401">
    <property type="entry name" value="YbaB/EbfC"/>
</dbReference>
<accession>A0A3P8L796</accession>
<evidence type="ECO:0000256" key="1">
    <source>
        <dbReference type="SAM" id="Coils"/>
    </source>
</evidence>
<name>A0A3P8L796_TSUPA</name>
<dbReference type="GO" id="GO:0003677">
    <property type="term" value="F:DNA binding"/>
    <property type="evidence" value="ECO:0007669"/>
    <property type="project" value="InterPro"/>
</dbReference>
<organism evidence="2 3">
    <name type="scientific">Tsukamurella paurometabola</name>
    <name type="common">Corynebacterium paurometabolum</name>
    <dbReference type="NCBI Taxonomy" id="2061"/>
    <lineage>
        <taxon>Bacteria</taxon>
        <taxon>Bacillati</taxon>
        <taxon>Actinomycetota</taxon>
        <taxon>Actinomycetes</taxon>
        <taxon>Mycobacteriales</taxon>
        <taxon>Tsukamurellaceae</taxon>
        <taxon>Tsukamurella</taxon>
    </lineage>
</organism>
<reference evidence="2 3" key="1">
    <citation type="submission" date="2018-12" db="EMBL/GenBank/DDBJ databases">
        <authorList>
            <consortium name="Pathogen Informatics"/>
        </authorList>
    </citation>
    <scope>NUCLEOTIDE SEQUENCE [LARGE SCALE GENOMIC DNA]</scope>
    <source>
        <strain evidence="2 3">NCTC10741</strain>
    </source>
</reference>
<protein>
    <submittedName>
        <fullName evidence="2">Uncharacterized BCR, YbaB family COG0718</fullName>
    </submittedName>
</protein>
<dbReference type="SUPFAM" id="SSF82607">
    <property type="entry name" value="YbaB-like"/>
    <property type="match status" value="1"/>
</dbReference>
<dbReference type="InterPro" id="IPR036894">
    <property type="entry name" value="YbaB-like_sf"/>
</dbReference>